<sequence>QATAIQEITTIKQGTKSTEEHIQLFKQSYMRAGYSETAGIHEFKRSLNTPLLDKLMAVPNLPETLKAWYALAIWLDRQWRQVVAEKKVFAARSGKGESGPTITPIANPGQTRDPNTMDIDRNQSQRRCYNCGQTGHFARVC</sequence>
<dbReference type="GO" id="GO:0006397">
    <property type="term" value="P:mRNA processing"/>
    <property type="evidence" value="ECO:0007669"/>
    <property type="project" value="UniProtKB-KW"/>
</dbReference>
<keyword evidence="2" id="KW-0863">Zinc-finger</keyword>
<keyword evidence="1" id="KW-0507">mRNA processing</keyword>
<accession>A0A2A9NEL1</accession>
<gene>
    <name evidence="5" type="ORF">AMATHDRAFT_92760</name>
</gene>
<dbReference type="EMBL" id="KZ302237">
    <property type="protein sequence ID" value="PFH46083.1"/>
    <property type="molecule type" value="Genomic_DNA"/>
</dbReference>
<keyword evidence="2" id="KW-0479">Metal-binding</keyword>
<proteinExistence type="predicted"/>
<feature type="region of interest" description="Disordered" evidence="3">
    <location>
        <begin position="94"/>
        <end position="116"/>
    </location>
</feature>
<dbReference type="AlphaFoldDB" id="A0A2A9NEL1"/>
<keyword evidence="2" id="KW-0862">Zinc</keyword>
<dbReference type="Proteomes" id="UP000242287">
    <property type="component" value="Unassembled WGS sequence"/>
</dbReference>
<evidence type="ECO:0000256" key="2">
    <source>
        <dbReference type="PROSITE-ProRule" id="PRU00047"/>
    </source>
</evidence>
<feature type="non-terminal residue" evidence="5">
    <location>
        <position position="141"/>
    </location>
</feature>
<dbReference type="GO" id="GO:0008270">
    <property type="term" value="F:zinc ion binding"/>
    <property type="evidence" value="ECO:0007669"/>
    <property type="project" value="UniProtKB-KW"/>
</dbReference>
<evidence type="ECO:0000256" key="3">
    <source>
        <dbReference type="SAM" id="MobiDB-lite"/>
    </source>
</evidence>
<dbReference type="PROSITE" id="PS50158">
    <property type="entry name" value="ZF_CCHC"/>
    <property type="match status" value="1"/>
</dbReference>
<keyword evidence="6" id="KW-1185">Reference proteome</keyword>
<dbReference type="OrthoDB" id="2895259at2759"/>
<organism evidence="5 6">
    <name type="scientific">Amanita thiersii Skay4041</name>
    <dbReference type="NCBI Taxonomy" id="703135"/>
    <lineage>
        <taxon>Eukaryota</taxon>
        <taxon>Fungi</taxon>
        <taxon>Dikarya</taxon>
        <taxon>Basidiomycota</taxon>
        <taxon>Agaricomycotina</taxon>
        <taxon>Agaricomycetes</taxon>
        <taxon>Agaricomycetidae</taxon>
        <taxon>Agaricales</taxon>
        <taxon>Pluteineae</taxon>
        <taxon>Amanitaceae</taxon>
        <taxon>Amanita</taxon>
    </lineage>
</organism>
<evidence type="ECO:0000259" key="4">
    <source>
        <dbReference type="PROSITE" id="PS50158"/>
    </source>
</evidence>
<evidence type="ECO:0000313" key="5">
    <source>
        <dbReference type="EMBL" id="PFH46083.1"/>
    </source>
</evidence>
<dbReference type="STRING" id="703135.A0A2A9NEL1"/>
<name>A0A2A9NEL1_9AGAR</name>
<feature type="non-terminal residue" evidence="5">
    <location>
        <position position="1"/>
    </location>
</feature>
<dbReference type="InterPro" id="IPR036875">
    <property type="entry name" value="Znf_CCHC_sf"/>
</dbReference>
<dbReference type="Pfam" id="PF00098">
    <property type="entry name" value="zf-CCHC"/>
    <property type="match status" value="1"/>
</dbReference>
<reference evidence="5 6" key="1">
    <citation type="submission" date="2014-02" db="EMBL/GenBank/DDBJ databases">
        <title>Transposable element dynamics among asymbiotic and ectomycorrhizal Amanita fungi.</title>
        <authorList>
            <consortium name="DOE Joint Genome Institute"/>
            <person name="Hess J."/>
            <person name="Skrede I."/>
            <person name="Wolfe B."/>
            <person name="LaButti K."/>
            <person name="Ohm R.A."/>
            <person name="Grigoriev I.V."/>
            <person name="Pringle A."/>
        </authorList>
    </citation>
    <scope>NUCLEOTIDE SEQUENCE [LARGE SCALE GENOMIC DNA]</scope>
    <source>
        <strain evidence="5 6">SKay4041</strain>
    </source>
</reference>
<dbReference type="SUPFAM" id="SSF57756">
    <property type="entry name" value="Retrovirus zinc finger-like domains"/>
    <property type="match status" value="1"/>
</dbReference>
<protein>
    <recommendedName>
        <fullName evidence="4">CCHC-type domain-containing protein</fullName>
    </recommendedName>
</protein>
<evidence type="ECO:0000256" key="1">
    <source>
        <dbReference type="ARBA" id="ARBA00022664"/>
    </source>
</evidence>
<dbReference type="InterPro" id="IPR001878">
    <property type="entry name" value="Znf_CCHC"/>
</dbReference>
<evidence type="ECO:0000313" key="6">
    <source>
        <dbReference type="Proteomes" id="UP000242287"/>
    </source>
</evidence>
<dbReference type="GO" id="GO:0003676">
    <property type="term" value="F:nucleic acid binding"/>
    <property type="evidence" value="ECO:0007669"/>
    <property type="project" value="InterPro"/>
</dbReference>
<dbReference type="Gene3D" id="4.10.60.10">
    <property type="entry name" value="Zinc finger, CCHC-type"/>
    <property type="match status" value="1"/>
</dbReference>
<feature type="domain" description="CCHC-type" evidence="4">
    <location>
        <begin position="126"/>
        <end position="141"/>
    </location>
</feature>